<gene>
    <name evidence="2" type="ORF">OIU85_014181</name>
</gene>
<dbReference type="Proteomes" id="UP001151529">
    <property type="component" value="Chromosome 12"/>
</dbReference>
<evidence type="ECO:0000313" key="3">
    <source>
        <dbReference type="Proteomes" id="UP001151529"/>
    </source>
</evidence>
<protein>
    <submittedName>
        <fullName evidence="2">Uncharacterized protein</fullName>
    </submittedName>
</protein>
<accession>A0A9Q0NNC7</accession>
<dbReference type="AlphaFoldDB" id="A0A9Q0NNC7"/>
<name>A0A9Q0NNC7_SALVM</name>
<keyword evidence="3" id="KW-1185">Reference proteome</keyword>
<evidence type="ECO:0000313" key="2">
    <source>
        <dbReference type="EMBL" id="KAJ6672925.1"/>
    </source>
</evidence>
<feature type="coiled-coil region" evidence="1">
    <location>
        <begin position="55"/>
        <end position="110"/>
    </location>
</feature>
<dbReference type="PANTHER" id="PTHR36080">
    <property type="entry name" value="DBJ|BAA96220.1"/>
    <property type="match status" value="1"/>
</dbReference>
<sequence>MEEIEKGSKGVSEERWKGAVVNLTEMTSNLDSLQKLLLKKAVFVDDETFSKASLTSEQSRTIKVLEQRVQTLERELDAAISAAAHARAEKRQAEAAQKAAELRAQEITRELENTTIFIILLCASKKMPKAWKTFFVWNLDCQKIVVASRNSKFEVEDISLMLSVIMLLYYIFTLTNFKYNVAPFAAEVFELHLEELHSKQDEISKRDTDIKLLEAIIQTLGGKESRSSNG</sequence>
<reference evidence="2" key="2">
    <citation type="journal article" date="2023" name="Int. J. Mol. Sci.">
        <title>De Novo Assembly and Annotation of 11 Diverse Shrub Willow (Salix) Genomes Reveals Novel Gene Organization in Sex-Linked Regions.</title>
        <authorList>
            <person name="Hyden B."/>
            <person name="Feng K."/>
            <person name="Yates T.B."/>
            <person name="Jawdy S."/>
            <person name="Cereghino C."/>
            <person name="Smart L.B."/>
            <person name="Muchero W."/>
        </authorList>
    </citation>
    <scope>NUCLEOTIDE SEQUENCE [LARGE SCALE GENOMIC DNA]</scope>
    <source>
        <tissue evidence="2">Shoot tip</tissue>
    </source>
</reference>
<proteinExistence type="predicted"/>
<evidence type="ECO:0000256" key="1">
    <source>
        <dbReference type="SAM" id="Coils"/>
    </source>
</evidence>
<dbReference type="EMBL" id="JAPFFL010000018">
    <property type="protein sequence ID" value="KAJ6672925.1"/>
    <property type="molecule type" value="Genomic_DNA"/>
</dbReference>
<keyword evidence="1" id="KW-0175">Coiled coil</keyword>
<dbReference type="OrthoDB" id="1930465at2759"/>
<organism evidence="2 3">
    <name type="scientific">Salix viminalis</name>
    <name type="common">Common osier</name>
    <name type="synonym">Basket willow</name>
    <dbReference type="NCBI Taxonomy" id="40686"/>
    <lineage>
        <taxon>Eukaryota</taxon>
        <taxon>Viridiplantae</taxon>
        <taxon>Streptophyta</taxon>
        <taxon>Embryophyta</taxon>
        <taxon>Tracheophyta</taxon>
        <taxon>Spermatophyta</taxon>
        <taxon>Magnoliopsida</taxon>
        <taxon>eudicotyledons</taxon>
        <taxon>Gunneridae</taxon>
        <taxon>Pentapetalae</taxon>
        <taxon>rosids</taxon>
        <taxon>fabids</taxon>
        <taxon>Malpighiales</taxon>
        <taxon>Salicaceae</taxon>
        <taxon>Saliceae</taxon>
        <taxon>Salix</taxon>
    </lineage>
</organism>
<dbReference type="PANTHER" id="PTHR36080:SF1">
    <property type="entry name" value="DBJ|BAA96220.1"/>
    <property type="match status" value="1"/>
</dbReference>
<comment type="caution">
    <text evidence="2">The sequence shown here is derived from an EMBL/GenBank/DDBJ whole genome shotgun (WGS) entry which is preliminary data.</text>
</comment>
<reference evidence="2" key="1">
    <citation type="submission" date="2022-11" db="EMBL/GenBank/DDBJ databases">
        <authorList>
            <person name="Hyden B.L."/>
            <person name="Feng K."/>
            <person name="Yates T."/>
            <person name="Jawdy S."/>
            <person name="Smart L.B."/>
            <person name="Muchero W."/>
        </authorList>
    </citation>
    <scope>NUCLEOTIDE SEQUENCE</scope>
    <source>
        <tissue evidence="2">Shoot tip</tissue>
    </source>
</reference>